<evidence type="ECO:0000256" key="5">
    <source>
        <dbReference type="ARBA" id="ARBA00023002"/>
    </source>
</evidence>
<dbReference type="EMBL" id="REGN01012320">
    <property type="protein sequence ID" value="RMZ95931.1"/>
    <property type="molecule type" value="Genomic_DNA"/>
</dbReference>
<keyword evidence="8" id="KW-1185">Reference proteome</keyword>
<evidence type="ECO:0000313" key="7">
    <source>
        <dbReference type="EMBL" id="RMZ95931.1"/>
    </source>
</evidence>
<dbReference type="InterPro" id="IPR014436">
    <property type="entry name" value="Extradiol_dOase_DODA"/>
</dbReference>
<keyword evidence="4" id="KW-0862">Zinc</keyword>
<dbReference type="AlphaFoldDB" id="A0A3M7PA15"/>
<dbReference type="PANTHER" id="PTHR30096:SF0">
    <property type="entry name" value="4,5-DOPA DIOXYGENASE EXTRADIOL-LIKE PROTEIN"/>
    <property type="match status" value="1"/>
</dbReference>
<evidence type="ECO:0000313" key="8">
    <source>
        <dbReference type="Proteomes" id="UP000276133"/>
    </source>
</evidence>
<reference evidence="7 8" key="1">
    <citation type="journal article" date="2018" name="Sci. Rep.">
        <title>Genomic signatures of local adaptation to the degree of environmental predictability in rotifers.</title>
        <authorList>
            <person name="Franch-Gras L."/>
            <person name="Hahn C."/>
            <person name="Garcia-Roger E.M."/>
            <person name="Carmona M.J."/>
            <person name="Serra M."/>
            <person name="Gomez A."/>
        </authorList>
    </citation>
    <scope>NUCLEOTIDE SEQUENCE [LARGE SCALE GENOMIC DNA]</scope>
    <source>
        <strain evidence="7">HYR1</strain>
    </source>
</reference>
<comment type="cofactor">
    <cofactor evidence="1">
        <name>Zn(2+)</name>
        <dbReference type="ChEBI" id="CHEBI:29105"/>
    </cofactor>
</comment>
<dbReference type="PANTHER" id="PTHR30096">
    <property type="entry name" value="4,5-DOPA DIOXYGENASE EXTRADIOL-LIKE PROTEIN"/>
    <property type="match status" value="1"/>
</dbReference>
<dbReference type="InterPro" id="IPR004183">
    <property type="entry name" value="Xdiol_dOase_suB"/>
</dbReference>
<organism evidence="7 8">
    <name type="scientific">Brachionus plicatilis</name>
    <name type="common">Marine rotifer</name>
    <name type="synonym">Brachionus muelleri</name>
    <dbReference type="NCBI Taxonomy" id="10195"/>
    <lineage>
        <taxon>Eukaryota</taxon>
        <taxon>Metazoa</taxon>
        <taxon>Spiralia</taxon>
        <taxon>Gnathifera</taxon>
        <taxon>Rotifera</taxon>
        <taxon>Eurotatoria</taxon>
        <taxon>Monogononta</taxon>
        <taxon>Pseudotrocha</taxon>
        <taxon>Ploima</taxon>
        <taxon>Brachionidae</taxon>
        <taxon>Brachionus</taxon>
    </lineage>
</organism>
<dbReference type="PIRSF" id="PIRSF006157">
    <property type="entry name" value="Doxgns_DODA"/>
    <property type="match status" value="1"/>
</dbReference>
<accession>A0A3M7PA15</accession>
<dbReference type="GO" id="GO:0016702">
    <property type="term" value="F:oxidoreductase activity, acting on single donors with incorporation of molecular oxygen, incorporation of two atoms of oxygen"/>
    <property type="evidence" value="ECO:0007669"/>
    <property type="project" value="UniProtKB-ARBA"/>
</dbReference>
<gene>
    <name evidence="7" type="ORF">BpHYR1_004391</name>
</gene>
<feature type="domain" description="Extradiol ring-cleavage dioxygenase class III enzyme subunit B" evidence="6">
    <location>
        <begin position="67"/>
        <end position="273"/>
    </location>
</feature>
<keyword evidence="5" id="KW-0560">Oxidoreductase</keyword>
<evidence type="ECO:0000256" key="4">
    <source>
        <dbReference type="ARBA" id="ARBA00022833"/>
    </source>
</evidence>
<protein>
    <submittedName>
        <fullName evidence="7">Dioxygenase</fullName>
    </submittedName>
</protein>
<evidence type="ECO:0000256" key="1">
    <source>
        <dbReference type="ARBA" id="ARBA00001947"/>
    </source>
</evidence>
<dbReference type="STRING" id="10195.A0A3M7PA15"/>
<evidence type="ECO:0000256" key="2">
    <source>
        <dbReference type="ARBA" id="ARBA00007581"/>
    </source>
</evidence>
<evidence type="ECO:0000256" key="3">
    <source>
        <dbReference type="ARBA" id="ARBA00022723"/>
    </source>
</evidence>
<dbReference type="Pfam" id="PF02900">
    <property type="entry name" value="LigB"/>
    <property type="match status" value="1"/>
</dbReference>
<dbReference type="CDD" id="cd07363">
    <property type="entry name" value="45_DOPA_Dioxygenase"/>
    <property type="match status" value="1"/>
</dbReference>
<sequence>MEGHTNSRLPALFLSHGGGPCFFMDINDSVFKEFDRNSDATRWYKQVAQQVKITSPPSSATDQYLWSKPKSILIISAHWETKGSVCVTNQLDHKELLYDYNGFPEFTYKLKYPAKGNPELSKKVVDLLTKKNIKVNLDNKRNFDHGVFVPLLLVYPDCDIPVVEMSVNANLDPKLHLEIGKALSSLRDEGILIIGSGHCTHGKFSSSTNARLFINALVNTLVNKTAEERFETLLNWQKLPFAREAHSREEHLIPLHVVVGAAGTDKGFLLNEHMAGDLALHSFSFTQ</sequence>
<comment type="similarity">
    <text evidence="2">Belongs to the DODA-type extradiol aromatic ring-opening dioxygenase family.</text>
</comment>
<keyword evidence="3" id="KW-0479">Metal-binding</keyword>
<dbReference type="GO" id="GO:0008198">
    <property type="term" value="F:ferrous iron binding"/>
    <property type="evidence" value="ECO:0007669"/>
    <property type="project" value="InterPro"/>
</dbReference>
<dbReference type="SUPFAM" id="SSF53213">
    <property type="entry name" value="LigB-like"/>
    <property type="match status" value="1"/>
</dbReference>
<proteinExistence type="inferred from homology"/>
<dbReference type="Proteomes" id="UP000276133">
    <property type="component" value="Unassembled WGS sequence"/>
</dbReference>
<dbReference type="Gene3D" id="3.40.830.10">
    <property type="entry name" value="LigB-like"/>
    <property type="match status" value="1"/>
</dbReference>
<keyword evidence="7" id="KW-0223">Dioxygenase</keyword>
<dbReference type="OrthoDB" id="7396853at2759"/>
<evidence type="ECO:0000259" key="6">
    <source>
        <dbReference type="Pfam" id="PF02900"/>
    </source>
</evidence>
<dbReference type="GO" id="GO:0008270">
    <property type="term" value="F:zinc ion binding"/>
    <property type="evidence" value="ECO:0007669"/>
    <property type="project" value="InterPro"/>
</dbReference>
<comment type="caution">
    <text evidence="7">The sequence shown here is derived from an EMBL/GenBank/DDBJ whole genome shotgun (WGS) entry which is preliminary data.</text>
</comment>
<name>A0A3M7PA15_BRAPC</name>